<gene>
    <name evidence="1" type="ORF">MmonteBS_08980</name>
    <name evidence="2" type="ORF">NJB18185_44490</name>
</gene>
<protein>
    <submittedName>
        <fullName evidence="2">Uncharacterized protein</fullName>
    </submittedName>
</protein>
<reference evidence="2" key="4">
    <citation type="submission" date="2022-04" db="EMBL/GenBank/DDBJ databases">
        <authorList>
            <person name="Komine T."/>
            <person name="Fukano H."/>
            <person name="Wada S."/>
        </authorList>
    </citation>
    <scope>NUCLEOTIDE SEQUENCE</scope>
    <source>
        <strain evidence="2">NJB18185</strain>
    </source>
</reference>
<reference evidence="3" key="2">
    <citation type="submission" date="2018-04" db="EMBL/GenBank/DDBJ databases">
        <title>Draft genome sequence of Mycobacterium montefiorense isolated from Japanese black salamander.</title>
        <authorList>
            <person name="Fukano H."/>
            <person name="Yoshida M."/>
            <person name="Shimizu A."/>
            <person name="Iwao H."/>
            <person name="Kurata O."/>
            <person name="Katayama Y."/>
            <person name="Omatsu T."/>
            <person name="Mizutani T."/>
            <person name="Wada S."/>
            <person name="Hoshino Y."/>
        </authorList>
    </citation>
    <scope>NUCLEOTIDE SEQUENCE [LARGE SCALE GENOMIC DNA]</scope>
    <source>
        <strain evidence="3">BS</strain>
    </source>
</reference>
<evidence type="ECO:0000313" key="2">
    <source>
        <dbReference type="EMBL" id="GKU74678.1"/>
    </source>
</evidence>
<dbReference type="AlphaFoldDB" id="A0AA37V0A6"/>
<reference evidence="1" key="1">
    <citation type="journal article" date="2018" name="Genome Announc.">
        <title>Draft Genome Sequence of Mycobacterium montefiorense Isolated from Japanese Black Salamander (Hynobius nigrescens).</title>
        <authorList>
            <person name="Fukano H."/>
            <person name="Yoshida M."/>
            <person name="Shimizu A."/>
            <person name="Iwao H."/>
            <person name="Katayama Y."/>
            <person name="Omatsu T."/>
            <person name="Mizutani T."/>
            <person name="Kurata O."/>
            <person name="Wada S."/>
            <person name="Hoshino Y."/>
        </authorList>
    </citation>
    <scope>NUCLEOTIDE SEQUENCE</scope>
    <source>
        <strain evidence="1">BS</strain>
    </source>
</reference>
<evidence type="ECO:0000313" key="4">
    <source>
        <dbReference type="Proteomes" id="UP001139505"/>
    </source>
</evidence>
<organism evidence="2 4">
    <name type="scientific">Mycobacterium montefiorense</name>
    <dbReference type="NCBI Taxonomy" id="154654"/>
    <lineage>
        <taxon>Bacteria</taxon>
        <taxon>Bacillati</taxon>
        <taxon>Actinomycetota</taxon>
        <taxon>Actinomycetes</taxon>
        <taxon>Mycobacteriales</taxon>
        <taxon>Mycobacteriaceae</taxon>
        <taxon>Mycobacterium</taxon>
        <taxon>Mycobacterium simiae complex</taxon>
    </lineage>
</organism>
<sequence length="154" mass="17246">MESRIVGHVQIVVVLLAQDVRFELLRTDEVLYADPIVPKDVSLSTGADTPLIVRRTYRAAHNIGHFRFVECSRLVNGRPDGDVTPYDPVLFPFDPALYDRDDLGRQPVGRWTDGPDVEERYIVAPSGAVEVTLTTQPGGFMRTFRLERHASVGL</sequence>
<name>A0AA37V0A6_9MYCO</name>
<proteinExistence type="predicted"/>
<accession>A0AA37V0A6</accession>
<evidence type="ECO:0000313" key="3">
    <source>
        <dbReference type="Proteomes" id="UP000245060"/>
    </source>
</evidence>
<comment type="caution">
    <text evidence="2">The sequence shown here is derived from an EMBL/GenBank/DDBJ whole genome shotgun (WGS) entry which is preliminary data.</text>
</comment>
<dbReference type="Proteomes" id="UP001139505">
    <property type="component" value="Unassembled WGS sequence"/>
</dbReference>
<reference evidence="2" key="3">
    <citation type="journal article" date="2022" name="Microbiol. Resour. Announc.">
        <title>Draft Genome Sequences of Eight Mycobacterium montefiorense Strains Isolated from Salamanders in Captivity.</title>
        <authorList>
            <person name="Komine T."/>
            <person name="Ihara H."/>
            <person name="Fukano H."/>
            <person name="Hoshino Y."/>
            <person name="Kurata O."/>
            <person name="Wada S."/>
        </authorList>
    </citation>
    <scope>NUCLEOTIDE SEQUENCE</scope>
    <source>
        <strain evidence="2">NJB18185</strain>
    </source>
</reference>
<dbReference type="EMBL" id="BFCH01000007">
    <property type="protein sequence ID" value="GBG36526.1"/>
    <property type="molecule type" value="Genomic_DNA"/>
</dbReference>
<dbReference type="Proteomes" id="UP000245060">
    <property type="component" value="Unassembled WGS sequence"/>
</dbReference>
<dbReference type="EMBL" id="BQYH01000063">
    <property type="protein sequence ID" value="GKU74678.1"/>
    <property type="molecule type" value="Genomic_DNA"/>
</dbReference>
<evidence type="ECO:0000313" key="1">
    <source>
        <dbReference type="EMBL" id="GBG36526.1"/>
    </source>
</evidence>
<keyword evidence="3" id="KW-1185">Reference proteome</keyword>